<organism evidence="2 3">
    <name type="scientific">Boseongicola aestuarii</name>
    <dbReference type="NCBI Taxonomy" id="1470561"/>
    <lineage>
        <taxon>Bacteria</taxon>
        <taxon>Pseudomonadati</taxon>
        <taxon>Pseudomonadota</taxon>
        <taxon>Alphaproteobacteria</taxon>
        <taxon>Rhodobacterales</taxon>
        <taxon>Paracoccaceae</taxon>
        <taxon>Boseongicola</taxon>
    </lineage>
</organism>
<feature type="transmembrane region" description="Helical" evidence="1">
    <location>
        <begin position="7"/>
        <end position="27"/>
    </location>
</feature>
<evidence type="ECO:0000313" key="2">
    <source>
        <dbReference type="EMBL" id="SMX24335.1"/>
    </source>
</evidence>
<keyword evidence="1" id="KW-0812">Transmembrane</keyword>
<evidence type="ECO:0000256" key="1">
    <source>
        <dbReference type="SAM" id="Phobius"/>
    </source>
</evidence>
<sequence>MIRFWDGFLSALGAFLTLILIGVPLWGAVSALRADLLPVWAWGPVVGLGFVGLVMAGAFLRKAGRGVHPLRDRRR</sequence>
<dbReference type="EMBL" id="FXXQ01000008">
    <property type="protein sequence ID" value="SMX24335.1"/>
    <property type="molecule type" value="Genomic_DNA"/>
</dbReference>
<keyword evidence="1" id="KW-0472">Membrane</keyword>
<dbReference type="Proteomes" id="UP000201838">
    <property type="component" value="Unassembled WGS sequence"/>
</dbReference>
<dbReference type="AlphaFoldDB" id="A0A238J2D5"/>
<accession>A0A238J2D5</accession>
<feature type="transmembrane region" description="Helical" evidence="1">
    <location>
        <begin position="39"/>
        <end position="60"/>
    </location>
</feature>
<proteinExistence type="predicted"/>
<gene>
    <name evidence="2" type="ORF">BOA8489_02459</name>
</gene>
<dbReference type="OrthoDB" id="7726575at2"/>
<reference evidence="2 3" key="1">
    <citation type="submission" date="2017-05" db="EMBL/GenBank/DDBJ databases">
        <authorList>
            <person name="Song R."/>
            <person name="Chenine A.L."/>
            <person name="Ruprecht R.M."/>
        </authorList>
    </citation>
    <scope>NUCLEOTIDE SEQUENCE [LARGE SCALE GENOMIC DNA]</scope>
    <source>
        <strain evidence="2 3">CECT 8489</strain>
    </source>
</reference>
<protein>
    <submittedName>
        <fullName evidence="2">Uncharacterized protein</fullName>
    </submittedName>
</protein>
<dbReference type="RefSeq" id="WP_093974299.1">
    <property type="nucleotide sequence ID" value="NZ_FXXQ01000008.1"/>
</dbReference>
<keyword evidence="1" id="KW-1133">Transmembrane helix</keyword>
<name>A0A238J2D5_9RHOB</name>
<evidence type="ECO:0000313" key="3">
    <source>
        <dbReference type="Proteomes" id="UP000201838"/>
    </source>
</evidence>
<keyword evidence="3" id="KW-1185">Reference proteome</keyword>